<dbReference type="InterPro" id="IPR011990">
    <property type="entry name" value="TPR-like_helical_dom_sf"/>
</dbReference>
<reference evidence="2" key="1">
    <citation type="submission" date="2022-05" db="EMBL/GenBank/DDBJ databases">
        <authorList>
            <person name="Park J.-S."/>
        </authorList>
    </citation>
    <scope>NUCLEOTIDE SEQUENCE</scope>
    <source>
        <strain evidence="2">2012CJ41-6</strain>
    </source>
</reference>
<organism evidence="2 3">
    <name type="scientific">Ruegeria spongiae</name>
    <dbReference type="NCBI Taxonomy" id="2942209"/>
    <lineage>
        <taxon>Bacteria</taxon>
        <taxon>Pseudomonadati</taxon>
        <taxon>Pseudomonadota</taxon>
        <taxon>Alphaproteobacteria</taxon>
        <taxon>Rhodobacterales</taxon>
        <taxon>Roseobacteraceae</taxon>
        <taxon>Ruegeria</taxon>
    </lineage>
</organism>
<keyword evidence="1" id="KW-1133">Transmembrane helix</keyword>
<keyword evidence="3" id="KW-1185">Reference proteome</keyword>
<dbReference type="RefSeq" id="WP_249709875.1">
    <property type="nucleotide sequence ID" value="NZ_JAMFMB010000011.1"/>
</dbReference>
<evidence type="ECO:0000313" key="3">
    <source>
        <dbReference type="Proteomes" id="UP001203880"/>
    </source>
</evidence>
<name>A0ABT0Q295_9RHOB</name>
<keyword evidence="1" id="KW-0812">Transmembrane</keyword>
<keyword evidence="1" id="KW-0472">Membrane</keyword>
<proteinExistence type="predicted"/>
<accession>A0ABT0Q295</accession>
<comment type="caution">
    <text evidence="2">The sequence shown here is derived from an EMBL/GenBank/DDBJ whole genome shotgun (WGS) entry which is preliminary data.</text>
</comment>
<dbReference type="Proteomes" id="UP001203880">
    <property type="component" value="Unassembled WGS sequence"/>
</dbReference>
<protein>
    <recommendedName>
        <fullName evidence="4">Sel1 repeat family protein</fullName>
    </recommendedName>
</protein>
<evidence type="ECO:0008006" key="4">
    <source>
        <dbReference type="Google" id="ProtNLM"/>
    </source>
</evidence>
<evidence type="ECO:0000256" key="1">
    <source>
        <dbReference type="SAM" id="Phobius"/>
    </source>
</evidence>
<sequence>MRIKVHPDPQNPSGGFAFLELPGASMPDRVTMGVQDAYSGRWLHPDAGAGEEPNWQPQMQELGPFDIFRHDGADWLRLGPDVVNHLEEYTALQFRIDGKQYETIWPDNIAPRTEKAVPGALRVTTRAQPIVEPVEVKLPPEPVETKVETVDSEPEEAPPKRRGYALWLAALLLLCAAGAAAWYMLSDETASVTPESLTPVAETSGSACALPALQALGGFDAQITAVRDCGSDVSPDAALTLIEAAAKQGNAQALTLFGTLYDGDELAPRIENLTGLTFADDPAQAAEYYAGAVAAGSAEAQARLTATCARLDGSSLTLEKGAFDDFCR</sequence>
<gene>
    <name evidence="2" type="ORF">M3P21_10400</name>
</gene>
<dbReference type="EMBL" id="JAMFMB010000011">
    <property type="protein sequence ID" value="MCL6283940.1"/>
    <property type="molecule type" value="Genomic_DNA"/>
</dbReference>
<feature type="transmembrane region" description="Helical" evidence="1">
    <location>
        <begin position="164"/>
        <end position="185"/>
    </location>
</feature>
<dbReference type="Gene3D" id="1.25.40.10">
    <property type="entry name" value="Tetratricopeptide repeat domain"/>
    <property type="match status" value="1"/>
</dbReference>
<evidence type="ECO:0000313" key="2">
    <source>
        <dbReference type="EMBL" id="MCL6283940.1"/>
    </source>
</evidence>